<dbReference type="Gene3D" id="3.20.20.450">
    <property type="entry name" value="EAL domain"/>
    <property type="match status" value="1"/>
</dbReference>
<dbReference type="GO" id="GO:0071111">
    <property type="term" value="F:cyclic-guanylate-specific phosphodiesterase activity"/>
    <property type="evidence" value="ECO:0007669"/>
    <property type="project" value="InterPro"/>
</dbReference>
<name>A0A166QRU6_PSEFL</name>
<dbReference type="InterPro" id="IPR050706">
    <property type="entry name" value="Cyclic-di-GMP_PDE-like"/>
</dbReference>
<dbReference type="PROSITE" id="PS50883">
    <property type="entry name" value="EAL"/>
    <property type="match status" value="1"/>
</dbReference>
<dbReference type="OrthoDB" id="6983937at2"/>
<dbReference type="EMBL" id="LUKJ01000002">
    <property type="protein sequence ID" value="KZN20761.1"/>
    <property type="molecule type" value="Genomic_DNA"/>
</dbReference>
<evidence type="ECO:0000313" key="3">
    <source>
        <dbReference type="Proteomes" id="UP000076489"/>
    </source>
</evidence>
<gene>
    <name evidence="2" type="ORF">A1D17_04245</name>
</gene>
<evidence type="ECO:0000259" key="1">
    <source>
        <dbReference type="PROSITE" id="PS50883"/>
    </source>
</evidence>
<organism evidence="2 3">
    <name type="scientific">Pseudomonas fluorescens</name>
    <dbReference type="NCBI Taxonomy" id="294"/>
    <lineage>
        <taxon>Bacteria</taxon>
        <taxon>Pseudomonadati</taxon>
        <taxon>Pseudomonadota</taxon>
        <taxon>Gammaproteobacteria</taxon>
        <taxon>Pseudomonadales</taxon>
        <taxon>Pseudomonadaceae</taxon>
        <taxon>Pseudomonas</taxon>
    </lineage>
</organism>
<dbReference type="Pfam" id="PF00563">
    <property type="entry name" value="EAL"/>
    <property type="match status" value="1"/>
</dbReference>
<reference evidence="3" key="1">
    <citation type="submission" date="2016-03" db="EMBL/GenBank/DDBJ databases">
        <authorList>
            <person name="Ray J."/>
            <person name="Price M."/>
            <person name="Deutschbauer A."/>
        </authorList>
    </citation>
    <scope>NUCLEOTIDE SEQUENCE [LARGE SCALE GENOMIC DNA]</scope>
    <source>
        <strain evidence="3">FW300-N1B4</strain>
    </source>
</reference>
<dbReference type="PANTHER" id="PTHR33121">
    <property type="entry name" value="CYCLIC DI-GMP PHOSPHODIESTERASE PDEF"/>
    <property type="match status" value="1"/>
</dbReference>
<dbReference type="InterPro" id="IPR001633">
    <property type="entry name" value="EAL_dom"/>
</dbReference>
<sequence>MRNPKALPAFPPAGRAHELQIAFQPVVTTTDLSVRVFAYESFLRMGMPWCTATLANLIGTAEYDGSIIELDTWVINSVCERLVLDPQLRIWANTSQVSLAEPAFIEAIIDKANTLGVRDRLTIEMTESADGNPAALRQNLKLLKVQAIAVVLDDIRDGYAKRCLLDSEAVIGCKFSYETKRQMHADPETRRSVIELTDWCHQNGKSVVMEGIETPADFHMARDIGIGLQQGFLFARPWHLEDLPAIGAYLPNP</sequence>
<dbReference type="RefSeq" id="WP_081235206.1">
    <property type="nucleotide sequence ID" value="NZ_LUKJ01000002.1"/>
</dbReference>
<dbReference type="SUPFAM" id="SSF141868">
    <property type="entry name" value="EAL domain-like"/>
    <property type="match status" value="1"/>
</dbReference>
<dbReference type="AlphaFoldDB" id="A0A166QRU6"/>
<protein>
    <recommendedName>
        <fullName evidence="1">EAL domain-containing protein</fullName>
    </recommendedName>
</protein>
<dbReference type="CDD" id="cd01948">
    <property type="entry name" value="EAL"/>
    <property type="match status" value="1"/>
</dbReference>
<proteinExistence type="predicted"/>
<dbReference type="PANTHER" id="PTHR33121:SF15">
    <property type="entry name" value="BLUE LIGHT- AND TEMPERATURE-REGULATED ANTIREPRESSOR BLUF"/>
    <property type="match status" value="1"/>
</dbReference>
<evidence type="ECO:0000313" key="2">
    <source>
        <dbReference type="EMBL" id="KZN20761.1"/>
    </source>
</evidence>
<feature type="domain" description="EAL" evidence="1">
    <location>
        <begin position="1"/>
        <end position="251"/>
    </location>
</feature>
<comment type="caution">
    <text evidence="2">The sequence shown here is derived from an EMBL/GenBank/DDBJ whole genome shotgun (WGS) entry which is preliminary data.</text>
</comment>
<accession>A0A166QRU6</accession>
<dbReference type="Proteomes" id="UP000076489">
    <property type="component" value="Unassembled WGS sequence"/>
</dbReference>
<dbReference type="InterPro" id="IPR035919">
    <property type="entry name" value="EAL_sf"/>
</dbReference>
<dbReference type="SMART" id="SM00052">
    <property type="entry name" value="EAL"/>
    <property type="match status" value="1"/>
</dbReference>
<reference evidence="2 3" key="2">
    <citation type="journal article" date="2018" name="Nature">
        <title>Mutant phenotypes for thousands of bacterial genes of unknown function.</title>
        <authorList>
            <person name="Price M.N."/>
            <person name="Wetmore K.M."/>
            <person name="Waters R.J."/>
            <person name="Callaghan M."/>
            <person name="Ray J."/>
            <person name="Liu H."/>
            <person name="Kuehl J.V."/>
            <person name="Melnyk R.A."/>
            <person name="Lamson J.S."/>
            <person name="Suh Y."/>
            <person name="Carlson H.K."/>
            <person name="Esquivel Z."/>
            <person name="Sadeeshkumar H."/>
            <person name="Chakraborty R."/>
            <person name="Zane G.M."/>
            <person name="Rubin B.E."/>
            <person name="Wall J.D."/>
            <person name="Visel A."/>
            <person name="Bristow J."/>
            <person name="Blow M.J."/>
            <person name="Arkin A.P."/>
            <person name="Deutschbauer A.M."/>
        </authorList>
    </citation>
    <scope>NUCLEOTIDE SEQUENCE [LARGE SCALE GENOMIC DNA]</scope>
    <source>
        <strain evidence="2 3">FW300-N1B4</strain>
    </source>
</reference>